<dbReference type="RefSeq" id="WP_307731524.1">
    <property type="nucleotide sequence ID" value="NZ_BLAY01000080.1"/>
</dbReference>
<dbReference type="GO" id="GO:0016491">
    <property type="term" value="F:oxidoreductase activity"/>
    <property type="evidence" value="ECO:0007669"/>
    <property type="project" value="UniProtKB-KW"/>
</dbReference>
<dbReference type="GO" id="GO:0005737">
    <property type="term" value="C:cytoplasm"/>
    <property type="evidence" value="ECO:0007669"/>
    <property type="project" value="TreeGrafter"/>
</dbReference>
<dbReference type="PANTHER" id="PTHR13847:SF287">
    <property type="entry name" value="FAD-DEPENDENT OXIDOREDUCTASE DOMAIN-CONTAINING PROTEIN 1"/>
    <property type="match status" value="1"/>
</dbReference>
<evidence type="ECO:0000256" key="1">
    <source>
        <dbReference type="ARBA" id="ARBA00023002"/>
    </source>
</evidence>
<dbReference type="InterPro" id="IPR036188">
    <property type="entry name" value="FAD/NAD-bd_sf"/>
</dbReference>
<dbReference type="Pfam" id="PF01266">
    <property type="entry name" value="DAO"/>
    <property type="match status" value="1"/>
</dbReference>
<name>A0AAV3XKM1_9CYAN</name>
<evidence type="ECO:0000313" key="3">
    <source>
        <dbReference type="EMBL" id="GET40047.1"/>
    </source>
</evidence>
<dbReference type="Gene3D" id="3.50.50.60">
    <property type="entry name" value="FAD/NAD(P)-binding domain"/>
    <property type="match status" value="1"/>
</dbReference>
<sequence length="226" mass="24897">MQTFDWIVIGGGITGAALGYELTKKGFSVLLLEQNATPQNATRYSYGGLAYWSGTSELTRQLCSEGIERHRILSQELDGDTQFRELDLILTIDADDDPEQVAAAYRQLAIAPELLSVTEACKMEPLLNPHAIAGALTLRHGHIQPEMTALAYCQAAMRAGGEMQIDRVVGFVGENQRIVGVTTPTATYYSENVVYSGWFKSDAAEKRWHKCPGVFLPRRNDRNAAS</sequence>
<gene>
    <name evidence="3" type="ORF">MiSe_48550</name>
</gene>
<keyword evidence="4" id="KW-1185">Reference proteome</keyword>
<accession>A0AAV3XKM1</accession>
<evidence type="ECO:0000313" key="4">
    <source>
        <dbReference type="Proteomes" id="UP001050975"/>
    </source>
</evidence>
<comment type="caution">
    <text evidence="3">The sequence shown here is derived from an EMBL/GenBank/DDBJ whole genome shotgun (WGS) entry which is preliminary data.</text>
</comment>
<reference evidence="3" key="1">
    <citation type="submission" date="2019-10" db="EMBL/GenBank/DDBJ databases">
        <title>Draft genome sequece of Microseira wollei NIES-4236.</title>
        <authorList>
            <person name="Yamaguchi H."/>
            <person name="Suzuki S."/>
            <person name="Kawachi M."/>
        </authorList>
    </citation>
    <scope>NUCLEOTIDE SEQUENCE</scope>
    <source>
        <strain evidence="3">NIES-4236</strain>
    </source>
</reference>
<protein>
    <recommendedName>
        <fullName evidence="2">FAD dependent oxidoreductase domain-containing protein</fullName>
    </recommendedName>
</protein>
<proteinExistence type="predicted"/>
<dbReference type="Proteomes" id="UP001050975">
    <property type="component" value="Unassembled WGS sequence"/>
</dbReference>
<keyword evidence="1" id="KW-0560">Oxidoreductase</keyword>
<dbReference type="AlphaFoldDB" id="A0AAV3XKM1"/>
<organism evidence="3 4">
    <name type="scientific">Microseira wollei NIES-4236</name>
    <dbReference type="NCBI Taxonomy" id="2530354"/>
    <lineage>
        <taxon>Bacteria</taxon>
        <taxon>Bacillati</taxon>
        <taxon>Cyanobacteriota</taxon>
        <taxon>Cyanophyceae</taxon>
        <taxon>Oscillatoriophycideae</taxon>
        <taxon>Aerosakkonematales</taxon>
        <taxon>Aerosakkonemataceae</taxon>
        <taxon>Microseira</taxon>
    </lineage>
</organism>
<dbReference type="SUPFAM" id="SSF51905">
    <property type="entry name" value="FAD/NAD(P)-binding domain"/>
    <property type="match status" value="1"/>
</dbReference>
<feature type="domain" description="FAD dependent oxidoreductase" evidence="2">
    <location>
        <begin position="5"/>
        <end position="194"/>
    </location>
</feature>
<dbReference type="Gene3D" id="3.30.9.10">
    <property type="entry name" value="D-Amino Acid Oxidase, subunit A, domain 2"/>
    <property type="match status" value="1"/>
</dbReference>
<dbReference type="EMBL" id="BLAY01000080">
    <property type="protein sequence ID" value="GET40047.1"/>
    <property type="molecule type" value="Genomic_DNA"/>
</dbReference>
<dbReference type="PANTHER" id="PTHR13847">
    <property type="entry name" value="SARCOSINE DEHYDROGENASE-RELATED"/>
    <property type="match status" value="1"/>
</dbReference>
<dbReference type="InterPro" id="IPR006076">
    <property type="entry name" value="FAD-dep_OxRdtase"/>
</dbReference>
<evidence type="ECO:0000259" key="2">
    <source>
        <dbReference type="Pfam" id="PF01266"/>
    </source>
</evidence>